<reference evidence="1 2" key="1">
    <citation type="submission" date="2019-11" db="EMBL/GenBank/DDBJ databases">
        <title>Spirosoma endbachense sp. nov., isolated from a natural salt meadow.</title>
        <authorList>
            <person name="Rojas J."/>
            <person name="Ambika Manirajan B."/>
            <person name="Ratering S."/>
            <person name="Suarez C."/>
            <person name="Geissler-Plaum R."/>
            <person name="Schnell S."/>
        </authorList>
    </citation>
    <scope>NUCLEOTIDE SEQUENCE [LARGE SCALE GENOMIC DNA]</scope>
    <source>
        <strain evidence="1 2">I-24</strain>
    </source>
</reference>
<protein>
    <submittedName>
        <fullName evidence="1">Uncharacterized protein</fullName>
    </submittedName>
</protein>
<gene>
    <name evidence="1" type="ORF">GJR95_32300</name>
</gene>
<keyword evidence="2" id="KW-1185">Reference proteome</keyword>
<evidence type="ECO:0000313" key="2">
    <source>
        <dbReference type="Proteomes" id="UP000464577"/>
    </source>
</evidence>
<dbReference type="Proteomes" id="UP000464577">
    <property type="component" value="Chromosome"/>
</dbReference>
<evidence type="ECO:0000313" key="1">
    <source>
        <dbReference type="EMBL" id="QHV99408.1"/>
    </source>
</evidence>
<dbReference type="AlphaFoldDB" id="A0A6P1W4B9"/>
<organism evidence="1 2">
    <name type="scientific">Spirosoma endbachense</name>
    <dbReference type="NCBI Taxonomy" id="2666025"/>
    <lineage>
        <taxon>Bacteria</taxon>
        <taxon>Pseudomonadati</taxon>
        <taxon>Bacteroidota</taxon>
        <taxon>Cytophagia</taxon>
        <taxon>Cytophagales</taxon>
        <taxon>Cytophagaceae</taxon>
        <taxon>Spirosoma</taxon>
    </lineage>
</organism>
<sequence>MKKLFQPFILAIGMLVGLSNCIEIHPIAPNELAARGSQSASSGSCQQTPPIEQNIVGTWYAKSTYKSVGSVRSGTISFGTNGTITDVNSIFENTISSGPVLSKVYQFAENSWGQSGQYIQIRWNSEIGHQMTPFVIMSNACNEIIIGLNGSPNEQKIVLTRQ</sequence>
<proteinExistence type="predicted"/>
<dbReference type="KEGG" id="senf:GJR95_32300"/>
<accession>A0A6P1W4B9</accession>
<dbReference type="EMBL" id="CP045997">
    <property type="protein sequence ID" value="QHV99408.1"/>
    <property type="molecule type" value="Genomic_DNA"/>
</dbReference>
<dbReference type="RefSeq" id="WP_162389811.1">
    <property type="nucleotide sequence ID" value="NZ_CP045997.1"/>
</dbReference>
<name>A0A6P1W4B9_9BACT</name>